<dbReference type="GeneID" id="18256101"/>
<dbReference type="SUPFAM" id="SSF48403">
    <property type="entry name" value="Ankyrin repeat"/>
    <property type="match status" value="2"/>
</dbReference>
<dbReference type="PROSITE" id="PS50088">
    <property type="entry name" value="ANK_REPEAT"/>
    <property type="match status" value="3"/>
</dbReference>
<keyword evidence="5" id="KW-1185">Reference proteome</keyword>
<dbReference type="InterPro" id="IPR002110">
    <property type="entry name" value="Ankyrin_rpt"/>
</dbReference>
<dbReference type="PROSITE" id="PS50297">
    <property type="entry name" value="ANK_REP_REGION"/>
    <property type="match status" value="3"/>
</dbReference>
<reference evidence="4 5" key="1">
    <citation type="journal article" date="2011" name="Cell">
        <title>Insight into structure and assembly of the nuclear pore complex by utilizing the genome of a eukaryotic thermophile.</title>
        <authorList>
            <person name="Amlacher S."/>
            <person name="Sarges P."/>
            <person name="Flemming D."/>
            <person name="van Noort V."/>
            <person name="Kunze R."/>
            <person name="Devos D.P."/>
            <person name="Arumugam M."/>
            <person name="Bork P."/>
            <person name="Hurt E."/>
        </authorList>
    </citation>
    <scope>NUCLEOTIDE SEQUENCE [LARGE SCALE GENOMIC DNA]</scope>
    <source>
        <strain evidence="5">DSM 1495 / CBS 144.50 / IMI 039719</strain>
    </source>
</reference>
<evidence type="ECO:0000256" key="3">
    <source>
        <dbReference type="PROSITE-ProRule" id="PRU00023"/>
    </source>
</evidence>
<dbReference type="KEGG" id="cthr:CTHT_0020630"/>
<dbReference type="Gene3D" id="1.25.40.20">
    <property type="entry name" value="Ankyrin repeat-containing domain"/>
    <property type="match status" value="3"/>
</dbReference>
<dbReference type="Proteomes" id="UP000008066">
    <property type="component" value="Unassembled WGS sequence"/>
</dbReference>
<dbReference type="OrthoDB" id="341259at2759"/>
<keyword evidence="1" id="KW-0677">Repeat</keyword>
<keyword evidence="2 3" id="KW-0040">ANK repeat</keyword>
<sequence length="988" mass="110882">MPSLLSLSNQVFEIVCHAIYPEDVCYDRVSLKSLAALARTNKRLSSIATMIFYARGVFSHLHLPLAWGAKFGLRETLNMALAVGADPNFLFYADVDYRLWVASLRSYESHRAFQRGDKDFWPPFDRNLLTRYRERFGKAANALHPDLVDLDIIAPTNEYKLYGAYQATTPDGGFVDEDDCRDEITLATEYEERDRSIPRTFTAAHLAAREAHNEIISILVDHGADLSIYTNGPCICHPPPFAGFWFLPSEGAMGVSSPHNWSPLHVALCSSHIETAKLLLSNGAAVVPSGILSSSPGQMRPDFGILFEAAARGHADVLQHIFDLHPNIDVNCVDQTGQTALFYAFLNRRWDSTIPLLLERGADINFAVGCDVGNQHIEATCLDIACRLGRFEDALRLLDLGAKITRMSVSHLGALLNAPPNFRVDPLQLCAIDFKEWQKPNCCRFLEEFVYFQDEDASHMVETCATRVNLIEDRTMEIQRQAQLQERFWPQLIERLIREGGLSADNILLWDPLGNSGHPTTLMLAVQSLNLPAVDALITHGKPKIGILQPHEGWSNRNALMAFVAKLPQRLVFQFGGRTHCWEDLGIVPCKDWNLPLLDDYPKRFIIVKKLVGLQVPVNHQDDDGNTVLHLLFESTAAGEKFMNPRSAELILRYLLDHGASASLLLRNKRGETAFECSIRNKCAYALDIIASKGLIRNLFDHFDIREVTCMFEVTATIPTLLDAPSNDKDEDDDTVVSSEEIVKITVDSLLMEFSLRVDSNNPLGNDGAELLFYAIGNDAPHSTIVHLLDMGAQAHRIAVPEPPRKNWSLHPLAPRTPFEKAIQANRCDVFESILLRQPLSDDGSSAGRPVQDLHLALDNFVEPCRLTPYNCVRASVEKRIQAEKYLRVHLAAGVSPASVDMNGHTALVRVLKRIDTDPELGLDVFHLLKPLCRGLDLKRKLPYLDYGLSVTEYLEKLISEDRYLEQLKEWLKIVTSKNGEKELQWVH</sequence>
<accession>G0S3D6</accession>
<feature type="repeat" description="ANK" evidence="3">
    <location>
        <begin position="259"/>
        <end position="286"/>
    </location>
</feature>
<proteinExistence type="predicted"/>
<dbReference type="RefSeq" id="XP_006692538.1">
    <property type="nucleotide sequence ID" value="XM_006692475.1"/>
</dbReference>
<dbReference type="InterPro" id="IPR036770">
    <property type="entry name" value="Ankyrin_rpt-contain_sf"/>
</dbReference>
<dbReference type="EMBL" id="GL988040">
    <property type="protein sequence ID" value="EGS22519.1"/>
    <property type="molecule type" value="Genomic_DNA"/>
</dbReference>
<evidence type="ECO:0000256" key="2">
    <source>
        <dbReference type="ARBA" id="ARBA00023043"/>
    </source>
</evidence>
<feature type="repeat" description="ANK" evidence="3">
    <location>
        <begin position="199"/>
        <end position="231"/>
    </location>
</feature>
<name>G0S3D6_CHATD</name>
<dbReference type="AlphaFoldDB" id="G0S3D6"/>
<organism evidence="5">
    <name type="scientific">Chaetomium thermophilum (strain DSM 1495 / CBS 144.50 / IMI 039719)</name>
    <name type="common">Thermochaetoides thermophila</name>
    <dbReference type="NCBI Taxonomy" id="759272"/>
    <lineage>
        <taxon>Eukaryota</taxon>
        <taxon>Fungi</taxon>
        <taxon>Dikarya</taxon>
        <taxon>Ascomycota</taxon>
        <taxon>Pezizomycotina</taxon>
        <taxon>Sordariomycetes</taxon>
        <taxon>Sordariomycetidae</taxon>
        <taxon>Sordariales</taxon>
        <taxon>Chaetomiaceae</taxon>
        <taxon>Thermochaetoides</taxon>
    </lineage>
</organism>
<evidence type="ECO:0000256" key="1">
    <source>
        <dbReference type="ARBA" id="ARBA00022737"/>
    </source>
</evidence>
<dbReference type="Pfam" id="PF12796">
    <property type="entry name" value="Ank_2"/>
    <property type="match status" value="2"/>
</dbReference>
<feature type="repeat" description="ANK" evidence="3">
    <location>
        <begin position="336"/>
        <end position="365"/>
    </location>
</feature>
<dbReference type="PANTHER" id="PTHR24198:SF165">
    <property type="entry name" value="ANKYRIN REPEAT-CONTAINING PROTEIN-RELATED"/>
    <property type="match status" value="1"/>
</dbReference>
<dbReference type="STRING" id="759272.G0S3D6"/>
<dbReference type="eggNOG" id="KOG4177">
    <property type="taxonomic scope" value="Eukaryota"/>
</dbReference>
<dbReference type="SMART" id="SM00248">
    <property type="entry name" value="ANK"/>
    <property type="match status" value="11"/>
</dbReference>
<dbReference type="HOGENOM" id="CLU_302059_0_0_1"/>
<dbReference type="PANTHER" id="PTHR24198">
    <property type="entry name" value="ANKYRIN REPEAT AND PROTEIN KINASE DOMAIN-CONTAINING PROTEIN"/>
    <property type="match status" value="1"/>
</dbReference>
<protein>
    <submittedName>
        <fullName evidence="4">Uncharacterized protein</fullName>
    </submittedName>
</protein>
<gene>
    <name evidence="4" type="ORF">CTHT_0020630</name>
</gene>
<evidence type="ECO:0000313" key="4">
    <source>
        <dbReference type="EMBL" id="EGS22519.1"/>
    </source>
</evidence>
<evidence type="ECO:0000313" key="5">
    <source>
        <dbReference type="Proteomes" id="UP000008066"/>
    </source>
</evidence>